<dbReference type="EMBL" id="QWED01000804">
    <property type="protein sequence ID" value="RII99655.1"/>
    <property type="molecule type" value="Genomic_DNA"/>
</dbReference>
<dbReference type="Proteomes" id="UP000265361">
    <property type="component" value="Unassembled WGS sequence"/>
</dbReference>
<evidence type="ECO:0000313" key="2">
    <source>
        <dbReference type="Proteomes" id="UP000265361"/>
    </source>
</evidence>
<accession>A0A399NZR9</accession>
<organism evidence="1 2">
    <name type="scientific">Clavibacter nebraskensis</name>
    <dbReference type="NCBI Taxonomy" id="31963"/>
    <lineage>
        <taxon>Bacteria</taxon>
        <taxon>Bacillati</taxon>
        <taxon>Actinomycetota</taxon>
        <taxon>Actinomycetes</taxon>
        <taxon>Micrococcales</taxon>
        <taxon>Microbacteriaceae</taxon>
        <taxon>Clavibacter</taxon>
    </lineage>
</organism>
<gene>
    <name evidence="1" type="ORF">DZF97_15885</name>
</gene>
<proteinExistence type="predicted"/>
<evidence type="ECO:0000313" key="1">
    <source>
        <dbReference type="EMBL" id="RII99655.1"/>
    </source>
</evidence>
<reference evidence="1 2" key="1">
    <citation type="submission" date="2018-08" db="EMBL/GenBank/DDBJ databases">
        <title>Genome Sequence of Clavibacter michiganensis Subspecies type strains, and the Atypical Peach-Colored Strains Isolated from Tomato.</title>
        <authorList>
            <person name="Osdaghi E."/>
            <person name="Portier P."/>
            <person name="Briand M."/>
            <person name="Jacques M.-A."/>
        </authorList>
    </citation>
    <scope>NUCLEOTIDE SEQUENCE [LARGE SCALE GENOMIC DNA]</scope>
    <source>
        <strain evidence="1 2">CFBP 7577</strain>
    </source>
</reference>
<feature type="non-terminal residue" evidence="1">
    <location>
        <position position="29"/>
    </location>
</feature>
<protein>
    <submittedName>
        <fullName evidence="1">MFS transporter</fullName>
    </submittedName>
</protein>
<comment type="caution">
    <text evidence="1">The sequence shown here is derived from an EMBL/GenBank/DDBJ whole genome shotgun (WGS) entry which is preliminary data.</text>
</comment>
<sequence length="29" mass="3118">MAHYFSSSPAGPLRTRTIVVELGGRTVDV</sequence>
<name>A0A399NZR9_9MICO</name>
<dbReference type="AlphaFoldDB" id="A0A399NZR9"/>